<comment type="similarity">
    <text evidence="2">Belongs to the cytochrome P450 family.</text>
</comment>
<dbReference type="SUPFAM" id="SSF48264">
    <property type="entry name" value="Cytochrome P450"/>
    <property type="match status" value="1"/>
</dbReference>
<dbReference type="Gene3D" id="1.10.630.10">
    <property type="entry name" value="Cytochrome P450"/>
    <property type="match status" value="1"/>
</dbReference>
<proteinExistence type="inferred from homology"/>
<comment type="caution">
    <text evidence="8">The sequence shown here is derived from an EMBL/GenBank/DDBJ whole genome shotgun (WGS) entry which is preliminary data.</text>
</comment>
<dbReference type="STRING" id="1231657.A0A1Y2AAR1"/>
<evidence type="ECO:0000313" key="9">
    <source>
        <dbReference type="Proteomes" id="UP000193144"/>
    </source>
</evidence>
<evidence type="ECO:0000256" key="3">
    <source>
        <dbReference type="ARBA" id="ARBA00022617"/>
    </source>
</evidence>
<dbReference type="GO" id="GO:0020037">
    <property type="term" value="F:heme binding"/>
    <property type="evidence" value="ECO:0007669"/>
    <property type="project" value="InterPro"/>
</dbReference>
<evidence type="ECO:0008006" key="10">
    <source>
        <dbReference type="Google" id="ProtNLM"/>
    </source>
</evidence>
<dbReference type="EMBL" id="MCFA01000002">
    <property type="protein sequence ID" value="ORY19380.1"/>
    <property type="molecule type" value="Genomic_DNA"/>
</dbReference>
<keyword evidence="7" id="KW-0503">Monooxygenase</keyword>
<gene>
    <name evidence="8" type="ORF">BCR34DRAFT_527612</name>
</gene>
<sequence>MRNWIFAYGRCICPGGHIADKAVFLTIAQSLSIFKIEKLAENGRTVEPGLRFEPGVVSHPVPYRTSITPRSEKHGELIRRAEMDYP</sequence>
<name>A0A1Y2AAR1_9PLEO</name>
<dbReference type="OrthoDB" id="2789670at2759"/>
<organism evidence="8 9">
    <name type="scientific">Clohesyomyces aquaticus</name>
    <dbReference type="NCBI Taxonomy" id="1231657"/>
    <lineage>
        <taxon>Eukaryota</taxon>
        <taxon>Fungi</taxon>
        <taxon>Dikarya</taxon>
        <taxon>Ascomycota</taxon>
        <taxon>Pezizomycotina</taxon>
        <taxon>Dothideomycetes</taxon>
        <taxon>Pleosporomycetidae</taxon>
        <taxon>Pleosporales</taxon>
        <taxon>Lindgomycetaceae</taxon>
        <taxon>Clohesyomyces</taxon>
    </lineage>
</organism>
<keyword evidence="9" id="KW-1185">Reference proteome</keyword>
<keyword evidence="4" id="KW-0479">Metal-binding</keyword>
<dbReference type="PANTHER" id="PTHR46300:SF7">
    <property type="entry name" value="P450, PUTATIVE (EUROFUNG)-RELATED"/>
    <property type="match status" value="1"/>
</dbReference>
<protein>
    <recommendedName>
        <fullName evidence="10">Cytochrome P450</fullName>
    </recommendedName>
</protein>
<evidence type="ECO:0000256" key="4">
    <source>
        <dbReference type="ARBA" id="ARBA00022723"/>
    </source>
</evidence>
<evidence type="ECO:0000256" key="7">
    <source>
        <dbReference type="ARBA" id="ARBA00023033"/>
    </source>
</evidence>
<comment type="cofactor">
    <cofactor evidence="1">
        <name>heme</name>
        <dbReference type="ChEBI" id="CHEBI:30413"/>
    </cofactor>
</comment>
<keyword evidence="3" id="KW-0349">Heme</keyword>
<evidence type="ECO:0000313" key="8">
    <source>
        <dbReference type="EMBL" id="ORY19380.1"/>
    </source>
</evidence>
<dbReference type="GO" id="GO:0004497">
    <property type="term" value="F:monooxygenase activity"/>
    <property type="evidence" value="ECO:0007669"/>
    <property type="project" value="UniProtKB-KW"/>
</dbReference>
<dbReference type="GO" id="GO:0016705">
    <property type="term" value="F:oxidoreductase activity, acting on paired donors, with incorporation or reduction of molecular oxygen"/>
    <property type="evidence" value="ECO:0007669"/>
    <property type="project" value="InterPro"/>
</dbReference>
<evidence type="ECO:0000256" key="6">
    <source>
        <dbReference type="ARBA" id="ARBA00023004"/>
    </source>
</evidence>
<evidence type="ECO:0000256" key="1">
    <source>
        <dbReference type="ARBA" id="ARBA00001971"/>
    </source>
</evidence>
<dbReference type="InterPro" id="IPR036396">
    <property type="entry name" value="Cyt_P450_sf"/>
</dbReference>
<reference evidence="8 9" key="1">
    <citation type="submission" date="2016-07" db="EMBL/GenBank/DDBJ databases">
        <title>Pervasive Adenine N6-methylation of Active Genes in Fungi.</title>
        <authorList>
            <consortium name="DOE Joint Genome Institute"/>
            <person name="Mondo S.J."/>
            <person name="Dannebaum R.O."/>
            <person name="Kuo R.C."/>
            <person name="Labutti K."/>
            <person name="Haridas S."/>
            <person name="Kuo A."/>
            <person name="Salamov A."/>
            <person name="Ahrendt S.R."/>
            <person name="Lipzen A."/>
            <person name="Sullivan W."/>
            <person name="Andreopoulos W.B."/>
            <person name="Clum A."/>
            <person name="Lindquist E."/>
            <person name="Daum C."/>
            <person name="Ramamoorthy G.K."/>
            <person name="Gryganskyi A."/>
            <person name="Culley D."/>
            <person name="Magnuson J.K."/>
            <person name="James T.Y."/>
            <person name="O'Malley M.A."/>
            <person name="Stajich J.E."/>
            <person name="Spatafora J.W."/>
            <person name="Visel A."/>
            <person name="Grigoriev I.V."/>
        </authorList>
    </citation>
    <scope>NUCLEOTIDE SEQUENCE [LARGE SCALE GENOMIC DNA]</scope>
    <source>
        <strain evidence="8 9">CBS 115471</strain>
    </source>
</reference>
<dbReference type="InterPro" id="IPR050364">
    <property type="entry name" value="Cytochrome_P450_fung"/>
</dbReference>
<evidence type="ECO:0000256" key="5">
    <source>
        <dbReference type="ARBA" id="ARBA00023002"/>
    </source>
</evidence>
<dbReference type="GO" id="GO:0005506">
    <property type="term" value="F:iron ion binding"/>
    <property type="evidence" value="ECO:0007669"/>
    <property type="project" value="InterPro"/>
</dbReference>
<dbReference type="AlphaFoldDB" id="A0A1Y2AAR1"/>
<keyword evidence="6" id="KW-0408">Iron</keyword>
<keyword evidence="5" id="KW-0560">Oxidoreductase</keyword>
<accession>A0A1Y2AAR1</accession>
<dbReference type="Proteomes" id="UP000193144">
    <property type="component" value="Unassembled WGS sequence"/>
</dbReference>
<dbReference type="PANTHER" id="PTHR46300">
    <property type="entry name" value="P450, PUTATIVE (EUROFUNG)-RELATED-RELATED"/>
    <property type="match status" value="1"/>
</dbReference>
<evidence type="ECO:0000256" key="2">
    <source>
        <dbReference type="ARBA" id="ARBA00010617"/>
    </source>
</evidence>